<protein>
    <recommendedName>
        <fullName evidence="18">Alpha-1,3-mannosyl-glycoprotein 4-beta-N-acetylglucosaminyltransferase A</fullName>
        <ecNumber evidence="17">2.4.1.145</ecNumber>
    </recommendedName>
    <alternativeName>
        <fullName evidence="19">N-glycosyl-oligosaccharide-glycoprotein N-acetylglucosaminyltransferase IVa</fullName>
    </alternativeName>
    <alternativeName>
        <fullName evidence="20">UDP-N-acetylglucosamine: alpha-1,3-D-mannoside beta-1,4-N-acetylglucosaminyltransferase IVa</fullName>
    </alternativeName>
</protein>
<dbReference type="GO" id="GO:0005783">
    <property type="term" value="C:endoplasmic reticulum"/>
    <property type="evidence" value="ECO:0007669"/>
    <property type="project" value="TreeGrafter"/>
</dbReference>
<accession>A0AAD1R3S6</accession>
<comment type="catalytic activity">
    <reaction evidence="26">
        <text>an N(4)-{beta-D-GlcNAc-(1-&gt;2)-alpha-D-Man-(1-&gt;3)-[beta-D-Gal-(1-&gt;4)-beta-D-GlcNAc-(1-&gt;2)-alpha-D-Man-(1-&gt;6)]-beta-D-Man-(1-&gt;4)-beta-D-GlcNAc-(1-&gt;4)-beta-D-GlcNAc}-L-asparaginyl-[protein] + UDP-N-acetyl-alpha-D-glucosamine = an N(4)-{beta-D-GlcNAc-(1-&gt;2)-[beta-D-GlcNAc-(1-&gt;4)]-alpha-D-Man-(1-&gt;3)-[beta-D-Gal-(1-&gt;4)-beta-D-GlcNAc-(1-&gt;2)-alpha-D-Man-(1-&gt;6)]-beta-D-Man-(1-&gt;4)-beta-D-GlcNAc-(1-&gt;4)-beta-D-GlcNAc}-L-asparaginyl-[protein] + UDP + H(+)</text>
        <dbReference type="Rhea" id="RHEA:69627"/>
        <dbReference type="Rhea" id="RHEA-COMP:17737"/>
        <dbReference type="Rhea" id="RHEA-COMP:17738"/>
        <dbReference type="ChEBI" id="CHEBI:15378"/>
        <dbReference type="ChEBI" id="CHEBI:57705"/>
        <dbReference type="ChEBI" id="CHEBI:58223"/>
        <dbReference type="ChEBI" id="CHEBI:187878"/>
        <dbReference type="ChEBI" id="CHEBI:187879"/>
    </reaction>
    <physiologicalReaction direction="left-to-right" evidence="26">
        <dbReference type="Rhea" id="RHEA:69628"/>
    </physiologicalReaction>
</comment>
<evidence type="ECO:0000256" key="6">
    <source>
        <dbReference type="ARBA" id="ARBA00022525"/>
    </source>
</evidence>
<comment type="catalytic activity">
    <reaction evidence="25">
        <text>an N(4)-{beta-D-GlcNAc-(1-&gt;2)-alpha-D-Man-(1-&gt;3)-[alpha-D-Man-(1-&gt;6)]-beta-D-Man-(1-&gt;4)-beta-D-GlcNAc-(1-&gt;4)-beta-D-GlcNAc}-L-asparaginyl-[protein] + UDP-N-acetyl-alpha-D-glucosamine = an N(4)-{beta-D-GlcNAc-(1-&gt;2)-[beta-D-GlcNAc-(1-&gt;4)]-alpha-D-Man-(1-&gt;3)-[alpha-D-Man-(1-&gt;6)]-beta-D-Man-(1-&gt;4)-beta-D-GlcNAc-(1-&gt;4)-beta-D-GlcNAc}-L-asparaginyl-[protein] + UDP + H(+)</text>
        <dbReference type="Rhea" id="RHEA:69615"/>
        <dbReference type="Rhea" id="RHEA-COMP:14369"/>
        <dbReference type="Rhea" id="RHEA-COMP:17732"/>
        <dbReference type="ChEBI" id="CHEBI:15378"/>
        <dbReference type="ChEBI" id="CHEBI:57705"/>
        <dbReference type="ChEBI" id="CHEBI:58223"/>
        <dbReference type="ChEBI" id="CHEBI:60615"/>
        <dbReference type="ChEBI" id="CHEBI:187873"/>
    </reaction>
    <physiologicalReaction direction="left-to-right" evidence="25">
        <dbReference type="Rhea" id="RHEA:69616"/>
    </physiologicalReaction>
</comment>
<dbReference type="GO" id="GO:0008454">
    <property type="term" value="F:alpha-1,3-mannosylglycoprotein 4-beta-N-acetylglucosaminyltransferase activity"/>
    <property type="evidence" value="ECO:0007669"/>
    <property type="project" value="UniProtKB-EC"/>
</dbReference>
<evidence type="ECO:0000256" key="5">
    <source>
        <dbReference type="ARBA" id="ARBA00009090"/>
    </source>
</evidence>
<dbReference type="GO" id="GO:0046872">
    <property type="term" value="F:metal ion binding"/>
    <property type="evidence" value="ECO:0007669"/>
    <property type="project" value="UniProtKB-KW"/>
</dbReference>
<name>A0AAD1R3S6_PELCU</name>
<comment type="function">
    <text evidence="21">Glycosyltransferase that catalyze the transfer of GlcNAc from UDP-GlcNAc to the GlcNAcbeta1-2Manalpha1-3 arm of the core structure of N-linked glycans through a beta1-4 linkage and participates in the production of tri- and tetra-antennary N-linked sugar chains. Involved in glucose transport by mediating SLC2A2/GLUT2 glycosylation, thereby controlling cell-surface expression of SLC2A2 in pancreatic beta cells.</text>
</comment>
<evidence type="ECO:0000256" key="16">
    <source>
        <dbReference type="ARBA" id="ARBA00023180"/>
    </source>
</evidence>
<feature type="region of interest" description="Disordered" evidence="29">
    <location>
        <begin position="28"/>
        <end position="57"/>
    </location>
</feature>
<evidence type="ECO:0000256" key="20">
    <source>
        <dbReference type="ARBA" id="ARBA00043139"/>
    </source>
</evidence>
<dbReference type="Pfam" id="PF23524">
    <property type="entry name" value="MGAT4A_C"/>
    <property type="match status" value="1"/>
</dbReference>
<comment type="catalytic activity">
    <reaction evidence="27">
        <text>an N(4)-{beta-D-GlcNAc-(1-&gt;2)-alpha-D-Man-(1-&gt;3)-[beta-D-GlcNAc-(1-&gt;2)-alpha-D-Man-(1-&gt;6)]-beta-D-Man-(1-&gt;4)-beta-D-GlcNAc-(1-&gt;4)-[alpha-L-Fuc-(1-&gt;6)]-beta-D-GlcNAc}-L-asparaginyl-[protein] + UDP-N-acetyl-alpha-D-glucosamine = N(4)-{beta-D-GlcNAc-(1-&gt;2)-[beta-D-GlcNAc-(1-&gt;4)]-alpha-D-Man-(1-&gt;3)-[beta-D-GlcNAc-(1-&gt;2)-alpha-D-Man-(1-&gt;6)]-beta-D-Man-(1-&gt;4)-beta-D-GlcNAc-(1-&gt;4)-[alpha-L-Fuc-(1-&gt;6)]-beta-D-GlcNAc}-asparaginyl-[protein] + UDP + H(+)</text>
        <dbReference type="Rhea" id="RHEA:69623"/>
        <dbReference type="Rhea" id="RHEA-COMP:13532"/>
        <dbReference type="Rhea" id="RHEA-COMP:18198"/>
        <dbReference type="ChEBI" id="CHEBI:15378"/>
        <dbReference type="ChEBI" id="CHEBI:57705"/>
        <dbReference type="ChEBI" id="CHEBI:58223"/>
        <dbReference type="ChEBI" id="CHEBI:137207"/>
        <dbReference type="ChEBI" id="CHEBI:187877"/>
    </reaction>
    <physiologicalReaction direction="left-to-right" evidence="27">
        <dbReference type="Rhea" id="RHEA:69624"/>
    </physiologicalReaction>
</comment>
<dbReference type="GO" id="GO:0006487">
    <property type="term" value="P:protein N-linked glycosylation"/>
    <property type="evidence" value="ECO:0007669"/>
    <property type="project" value="TreeGrafter"/>
</dbReference>
<dbReference type="GO" id="GO:0005793">
    <property type="term" value="C:endoplasmic reticulum-Golgi intermediate compartment"/>
    <property type="evidence" value="ECO:0007669"/>
    <property type="project" value="TreeGrafter"/>
</dbReference>
<evidence type="ECO:0000256" key="25">
    <source>
        <dbReference type="ARBA" id="ARBA00093220"/>
    </source>
</evidence>
<evidence type="ECO:0000256" key="9">
    <source>
        <dbReference type="ARBA" id="ARBA00022692"/>
    </source>
</evidence>
<evidence type="ECO:0000313" key="33">
    <source>
        <dbReference type="Proteomes" id="UP001295444"/>
    </source>
</evidence>
<dbReference type="InterPro" id="IPR056576">
    <property type="entry name" value="MGAT4_A/B/C_C"/>
</dbReference>
<evidence type="ECO:0000256" key="23">
    <source>
        <dbReference type="ARBA" id="ARBA00048608"/>
    </source>
</evidence>
<proteinExistence type="inferred from homology"/>
<dbReference type="Pfam" id="PF04666">
    <property type="entry name" value="MGAT4_cons"/>
    <property type="match status" value="1"/>
</dbReference>
<evidence type="ECO:0000256" key="11">
    <source>
        <dbReference type="ARBA" id="ARBA00022968"/>
    </source>
</evidence>
<dbReference type="AlphaFoldDB" id="A0AAD1R3S6"/>
<dbReference type="EC" id="2.4.1.145" evidence="17"/>
<evidence type="ECO:0000256" key="18">
    <source>
        <dbReference type="ARBA" id="ARBA00039706"/>
    </source>
</evidence>
<comment type="catalytic activity">
    <reaction evidence="23">
        <text>N(4)-{beta-D-GlcNAc-(1-&gt;2)-alpha-D-Man-(1-&gt;3)-[beta-D-GlcNAc-(1-&gt;2)-alpha-D-Man-(1-&gt;6)]-beta-D-Man-(1-&gt;4)-beta-D-GlcNAc-(1-&gt;4)-beta-D-GlcNAc}-L-asparaginyl-[protein] + UDP-N-acetyl-alpha-D-glucosamine = N(4)-{beta-D-GlcNAc-(1-&gt;2)-[beta-D-GlcNAc-(1-&gt;4)]-alpha-D-Man-(1-&gt;3)-[beta-D-GlcNAc-(1-&gt;2)-alpha-D-Man-(1-&gt;6)]-beta-D-Man-(1-&gt;4)-beta-D-GlcNAc-(1-&gt;4)-beta-D-GlcNAc}-L-asparaginyl-[protein] + UDP + H(+)</text>
        <dbReference type="Rhea" id="RHEA:16057"/>
        <dbReference type="Rhea" id="RHEA-COMP:13526"/>
        <dbReference type="Rhea" id="RHEA-COMP:14374"/>
        <dbReference type="ChEBI" id="CHEBI:15378"/>
        <dbReference type="ChEBI" id="CHEBI:57705"/>
        <dbReference type="ChEBI" id="CHEBI:58223"/>
        <dbReference type="ChEBI" id="CHEBI:60651"/>
        <dbReference type="ChEBI" id="CHEBI:139507"/>
        <dbReference type="EC" id="2.4.1.145"/>
    </reaction>
    <physiologicalReaction direction="left-to-right" evidence="23">
        <dbReference type="Rhea" id="RHEA:16058"/>
    </physiologicalReaction>
</comment>
<evidence type="ECO:0000256" key="24">
    <source>
        <dbReference type="ARBA" id="ARBA00049146"/>
    </source>
</evidence>
<comment type="catalytic activity">
    <reaction evidence="24">
        <text>N(4)-{beta-D-GlcNAc-(1-&gt;2)-alpha-D-Man-(1-&gt;3)-beta-D-Man-(1-&gt;4)-beta-D-GlcNAc-(1-&gt;4)-beta-D-GlcNAc}-asparaginyl-[protein] + UDP-N-acetyl-alpha-D-glucosamine = N(4)-{beta-D-GlcNAc-(1-&gt;2)-[beta-D-GlcNAc-(1-&gt;4)]-alpha-D-Man-(1-&gt;3)-beta-D-Man-(1-&gt;4)-beta-D-GlcNAc-(1-&gt;4)-beta-D-GlcNAc}-asparaginyl-[protein] + UDP + H(+)</text>
        <dbReference type="Rhea" id="RHEA:69635"/>
        <dbReference type="Rhea" id="RHEA-COMP:17741"/>
        <dbReference type="Rhea" id="RHEA-COMP:17742"/>
        <dbReference type="ChEBI" id="CHEBI:15378"/>
        <dbReference type="ChEBI" id="CHEBI:57705"/>
        <dbReference type="ChEBI" id="CHEBI:58223"/>
        <dbReference type="ChEBI" id="CHEBI:187882"/>
        <dbReference type="ChEBI" id="CHEBI:187883"/>
    </reaction>
    <physiologicalReaction direction="left-to-right" evidence="24">
        <dbReference type="Rhea" id="RHEA:69636"/>
    </physiologicalReaction>
</comment>
<evidence type="ECO:0000256" key="17">
    <source>
        <dbReference type="ARBA" id="ARBA00038913"/>
    </source>
</evidence>
<evidence type="ECO:0000256" key="7">
    <source>
        <dbReference type="ARBA" id="ARBA00022676"/>
    </source>
</evidence>
<dbReference type="GO" id="GO:0000139">
    <property type="term" value="C:Golgi membrane"/>
    <property type="evidence" value="ECO:0007669"/>
    <property type="project" value="UniProtKB-SubCell"/>
</dbReference>
<evidence type="ECO:0000256" key="14">
    <source>
        <dbReference type="ARBA" id="ARBA00023054"/>
    </source>
</evidence>
<evidence type="ECO:0000256" key="4">
    <source>
        <dbReference type="ARBA" id="ARBA00004922"/>
    </source>
</evidence>
<evidence type="ECO:0000256" key="3">
    <source>
        <dbReference type="ARBA" id="ARBA00004613"/>
    </source>
</evidence>
<dbReference type="EMBL" id="OW240912">
    <property type="protein sequence ID" value="CAH2223345.1"/>
    <property type="molecule type" value="Genomic_DNA"/>
</dbReference>
<keyword evidence="9" id="KW-0812">Transmembrane</keyword>
<dbReference type="InterPro" id="IPR057279">
    <property type="entry name" value="MGAT4"/>
</dbReference>
<reference evidence="32" key="1">
    <citation type="submission" date="2022-03" db="EMBL/GenBank/DDBJ databases">
        <authorList>
            <person name="Alioto T."/>
            <person name="Alioto T."/>
            <person name="Gomez Garrido J."/>
        </authorList>
    </citation>
    <scope>NUCLEOTIDE SEQUENCE</scope>
</reference>
<comment type="catalytic activity">
    <reaction evidence="28">
        <text>an N(4)-{beta-D-GlcNAc-(1-&gt;2)-alpha-D-Man-(1-&gt;3)-[beta-D-GlcNAc-(1-&gt;2)-[beta-D-GlcNAc-(1-&gt;6)]-alpha-D-Man-(1-&gt;6)]-beta-D-Man-(1-&gt;4)-beta-D-GlcNAc-(1-&gt;4)-beta-D-GlcNAc}-L-asparaginyl-[protein] + UDP-N-acetyl-alpha-D-glucosamine = an N(4)-{beta-D-GlcNAc-(1-&gt;2)-[beta-D-GlcNAc-(1-&gt;4)]-alpha-D-Man-(1-&gt;3)-[beta-D-GlcNAc-(1-&gt;2)-[beta-D-GlcNAc-(1-&gt;6)]-alpha-D-Man-(1-&gt;6)]-beta-D-Man-(1-&gt;4)-beta-D-GlcNAc-(1-&gt;4)-beta-D-GlcNAc}-L-asparaginyl-[protein] + UDP + H(+)</text>
        <dbReference type="Rhea" id="RHEA:69619"/>
        <dbReference type="Rhea" id="RHEA-COMP:17733"/>
        <dbReference type="Rhea" id="RHEA-COMP:17734"/>
        <dbReference type="ChEBI" id="CHEBI:15378"/>
        <dbReference type="ChEBI" id="CHEBI:57705"/>
        <dbReference type="ChEBI" id="CHEBI:58223"/>
        <dbReference type="ChEBI" id="CHEBI:187874"/>
        <dbReference type="ChEBI" id="CHEBI:187875"/>
    </reaction>
    <physiologicalReaction direction="left-to-right" evidence="28">
        <dbReference type="Rhea" id="RHEA:69620"/>
    </physiologicalReaction>
</comment>
<comment type="cofactor">
    <cofactor evidence="1">
        <name>a divalent metal cation</name>
        <dbReference type="ChEBI" id="CHEBI:60240"/>
    </cofactor>
</comment>
<evidence type="ECO:0000256" key="19">
    <source>
        <dbReference type="ARBA" id="ARBA00043050"/>
    </source>
</evidence>
<evidence type="ECO:0000256" key="26">
    <source>
        <dbReference type="ARBA" id="ARBA00093225"/>
    </source>
</evidence>
<evidence type="ECO:0000256" key="21">
    <source>
        <dbReference type="ARBA" id="ARBA00046033"/>
    </source>
</evidence>
<keyword evidence="33" id="KW-1185">Reference proteome</keyword>
<comment type="similarity">
    <text evidence="5">Belongs to the glycosyltransferase 54 family.</text>
</comment>
<feature type="domain" description="MGAT4 A/B/C C-terminal" evidence="31">
    <location>
        <begin position="439"/>
        <end position="570"/>
    </location>
</feature>
<dbReference type="GO" id="GO:0005576">
    <property type="term" value="C:extracellular region"/>
    <property type="evidence" value="ECO:0007669"/>
    <property type="project" value="UniProtKB-SubCell"/>
</dbReference>
<evidence type="ECO:0000256" key="29">
    <source>
        <dbReference type="SAM" id="MobiDB-lite"/>
    </source>
</evidence>
<keyword evidence="14" id="KW-0175">Coiled coil</keyword>
<keyword evidence="11" id="KW-0735">Signal-anchor</keyword>
<dbReference type="PANTHER" id="PTHR12062:SF4">
    <property type="entry name" value="ALPHA-1,3-MANNOSYL-GLYCOPROTEIN 4-BETA-N-ACETYLGLUCOSAMINYLTRANSFERASE A"/>
    <property type="match status" value="1"/>
</dbReference>
<evidence type="ECO:0000256" key="22">
    <source>
        <dbReference type="ARBA" id="ARBA00047414"/>
    </source>
</evidence>
<comment type="catalytic activity">
    <reaction evidence="22">
        <text>N(4)-{beta-D-GlcNAc-(1-&gt;2)-alpha-D-Man-(1-&gt;3)-[alpha-D-Man-(1-&gt;3)-{alpha-D-Man-(1-&gt;6)}-alpha-D-Man-(1-&gt;6)]-beta-D-Man-(1-&gt;4)-beta-D-GlcNAc-(1-&gt;4)-beta-D-GlcNAc}-asparaginyl-[protein] + UDP-N-acetyl-alpha-D-glucosamine = N(4)-{beta-D-GlcNAc-(1-&gt;2)-[beta-D-GlcNAc-(1-&gt;4)]-alpha-D-Man-(1-&gt;3)-[alpha-D-Man-(1-&gt;3)-{alpha-D-Man-(1-&gt;6)}-alpha-D-Man-(1-&gt;6)]-beta-D-Man-(1-&gt;4)-beta-D-GlcNAc-(1-&gt;4)-beta-D-GlcNAc}-asparaginyl-[protein] + UDP + H(+)</text>
        <dbReference type="Rhea" id="RHEA:69631"/>
        <dbReference type="Rhea" id="RHEA-COMP:17739"/>
        <dbReference type="Rhea" id="RHEA-COMP:17740"/>
        <dbReference type="ChEBI" id="CHEBI:15378"/>
        <dbReference type="ChEBI" id="CHEBI:57705"/>
        <dbReference type="ChEBI" id="CHEBI:58223"/>
        <dbReference type="ChEBI" id="CHEBI:187880"/>
        <dbReference type="ChEBI" id="CHEBI:187881"/>
    </reaction>
    <physiologicalReaction direction="left-to-right" evidence="22">
        <dbReference type="Rhea" id="RHEA:69632"/>
    </physiologicalReaction>
</comment>
<keyword evidence="7" id="KW-0328">Glycosyltransferase</keyword>
<evidence type="ECO:0000313" key="32">
    <source>
        <dbReference type="EMBL" id="CAH2223345.1"/>
    </source>
</evidence>
<evidence type="ECO:0000256" key="28">
    <source>
        <dbReference type="ARBA" id="ARBA00093244"/>
    </source>
</evidence>
<comment type="subcellular location">
    <subcellularLocation>
        <location evidence="2">Golgi apparatus membrane</location>
        <topology evidence="2">Single-pass type II membrane protein</topology>
    </subcellularLocation>
    <subcellularLocation>
        <location evidence="3">Secreted</location>
    </subcellularLocation>
</comment>
<keyword evidence="10" id="KW-0479">Metal-binding</keyword>
<keyword evidence="12" id="KW-1133">Transmembrane helix</keyword>
<keyword evidence="15" id="KW-0472">Membrane</keyword>
<evidence type="ECO:0000256" key="1">
    <source>
        <dbReference type="ARBA" id="ARBA00001968"/>
    </source>
</evidence>
<evidence type="ECO:0000256" key="27">
    <source>
        <dbReference type="ARBA" id="ARBA00093235"/>
    </source>
</evidence>
<evidence type="ECO:0000256" key="12">
    <source>
        <dbReference type="ARBA" id="ARBA00022989"/>
    </source>
</evidence>
<dbReference type="PANTHER" id="PTHR12062">
    <property type="entry name" value="N-ACETYLGLUCOSAMINYLTRANSFERASE VI"/>
    <property type="match status" value="1"/>
</dbReference>
<comment type="pathway">
    <text evidence="4">Protein modification; protein glycosylation.</text>
</comment>
<evidence type="ECO:0000256" key="13">
    <source>
        <dbReference type="ARBA" id="ARBA00023034"/>
    </source>
</evidence>
<keyword evidence="8" id="KW-0808">Transferase</keyword>
<keyword evidence="6" id="KW-0964">Secreted</keyword>
<keyword evidence="16" id="KW-0325">Glycoprotein</keyword>
<evidence type="ECO:0000256" key="10">
    <source>
        <dbReference type="ARBA" id="ARBA00022723"/>
    </source>
</evidence>
<evidence type="ECO:0000256" key="2">
    <source>
        <dbReference type="ARBA" id="ARBA00004323"/>
    </source>
</evidence>
<dbReference type="Proteomes" id="UP001295444">
    <property type="component" value="Chromosome 01"/>
</dbReference>
<sequence length="579" mass="66393">MYVDAAELPEQDRHTAWGAELGASSHLWETRSATEPSCPRPGTATRPQRNPDKEGYGADHPVMESLSWYTAWQNGKEKLIAYQREFHTLKERLRIAEHRTLQRSSELNAILEHFRRVVAEANGSRDALSNFSDETQKLLKDLTNRKSLQVPNIYYHMPHLLNHEGSLQPAVQVGAGRTGVSIVMGIPTVKRKVKSYLTETLHSLIDKLSPEEKLDCVIIVFIGETDIEYVQNVVGSLEKEFSTEISSGLIEVISPPATYYPDLSNLKETFGDSKERVLWRTKQNLDYCFLMMYAQRKGIYYIQLEDDIVAKQAYFNTIKNFALQLATEDWMILEFSQLGFIGKMFQAPDITLIVEFIFMFYKEKPIDWLLDHILWVKVCNPEKDAKHCDRQKSNLRIRFRPSLFQHVGLHSSLAGKIQKLTDKDFLKPLLHKIHVNPPAEVSTSLKVYQGHTLEKTYLGEDFFWAITPMAGDYILFKFDKPVNVERYLFRSGNPEHPEDLLLNTTVEVLPLMKEGLEPSTKDRHLPDGFIRIGKFEDGVAEGMVNLSLNPISAFRLSVLQNSAVWVILNEIHIKKIQSD</sequence>
<organism evidence="32 33">
    <name type="scientific">Pelobates cultripes</name>
    <name type="common">Western spadefoot toad</name>
    <dbReference type="NCBI Taxonomy" id="61616"/>
    <lineage>
        <taxon>Eukaryota</taxon>
        <taxon>Metazoa</taxon>
        <taxon>Chordata</taxon>
        <taxon>Craniata</taxon>
        <taxon>Vertebrata</taxon>
        <taxon>Euteleostomi</taxon>
        <taxon>Amphibia</taxon>
        <taxon>Batrachia</taxon>
        <taxon>Anura</taxon>
        <taxon>Pelobatoidea</taxon>
        <taxon>Pelobatidae</taxon>
        <taxon>Pelobates</taxon>
    </lineage>
</organism>
<evidence type="ECO:0000259" key="30">
    <source>
        <dbReference type="Pfam" id="PF04666"/>
    </source>
</evidence>
<evidence type="ECO:0000259" key="31">
    <source>
        <dbReference type="Pfam" id="PF23524"/>
    </source>
</evidence>
<feature type="domain" description="MGAT4 conserved region" evidence="30">
    <location>
        <begin position="149"/>
        <end position="425"/>
    </location>
</feature>
<keyword evidence="13" id="KW-0333">Golgi apparatus</keyword>
<gene>
    <name evidence="32" type="ORF">PECUL_23A002384</name>
</gene>
<dbReference type="GO" id="GO:0005795">
    <property type="term" value="C:Golgi stack"/>
    <property type="evidence" value="ECO:0007669"/>
    <property type="project" value="TreeGrafter"/>
</dbReference>
<evidence type="ECO:0000256" key="15">
    <source>
        <dbReference type="ARBA" id="ARBA00023136"/>
    </source>
</evidence>
<dbReference type="InterPro" id="IPR006759">
    <property type="entry name" value="Glyco_transf_54"/>
</dbReference>
<evidence type="ECO:0000256" key="8">
    <source>
        <dbReference type="ARBA" id="ARBA00022679"/>
    </source>
</evidence>